<accession>A0A0F9M0P1</accession>
<sequence>MVEISTGLIGDILGSDATRAQIDRDTMEFWGKMANKKEEERMAGEDYKIGKSGKDVTFDTGAKRDHKGGKGHFHCLPPLAMRKLAEHFEKGAEAHGDRNWEKGMPIASSYIDSGLRHLFAELAGEGLFDKEDHLISAFWNIACAVETRERIRRGVLPESLDDTPRFLCKVVEPLTKETQEKLDNILDPPEPDNVPIPGEYRRSLKALSLWGKSSGPCEAPCDTCDDKACLYINHDHVWIKLPHKRRGCACGAKQFYDVGQEKWVPDNYSPL</sequence>
<protein>
    <recommendedName>
        <fullName evidence="1">dATP/dGTP diphosphohydrolase N-terminal domain-containing protein</fullName>
    </recommendedName>
</protein>
<dbReference type="EMBL" id="LAZR01005312">
    <property type="protein sequence ID" value="KKN00975.1"/>
    <property type="molecule type" value="Genomic_DNA"/>
</dbReference>
<comment type="caution">
    <text evidence="2">The sequence shown here is derived from an EMBL/GenBank/DDBJ whole genome shotgun (WGS) entry which is preliminary data.</text>
</comment>
<feature type="domain" description="dATP/dGTP diphosphohydrolase N-terminal" evidence="1">
    <location>
        <begin position="61"/>
        <end position="149"/>
    </location>
</feature>
<dbReference type="InterPro" id="IPR044038">
    <property type="entry name" value="dATP/dGTP_diPOhydrolase_N"/>
</dbReference>
<organism evidence="2">
    <name type="scientific">marine sediment metagenome</name>
    <dbReference type="NCBI Taxonomy" id="412755"/>
    <lineage>
        <taxon>unclassified sequences</taxon>
        <taxon>metagenomes</taxon>
        <taxon>ecological metagenomes</taxon>
    </lineage>
</organism>
<name>A0A0F9M0P1_9ZZZZ</name>
<dbReference type="Pfam" id="PF18909">
    <property type="entry name" value="dGTP_diPhyd_N"/>
    <property type="match status" value="1"/>
</dbReference>
<dbReference type="AlphaFoldDB" id="A0A0F9M0P1"/>
<evidence type="ECO:0000259" key="1">
    <source>
        <dbReference type="Pfam" id="PF18909"/>
    </source>
</evidence>
<proteinExistence type="predicted"/>
<evidence type="ECO:0000313" key="2">
    <source>
        <dbReference type="EMBL" id="KKN00975.1"/>
    </source>
</evidence>
<reference evidence="2" key="1">
    <citation type="journal article" date="2015" name="Nature">
        <title>Complex archaea that bridge the gap between prokaryotes and eukaryotes.</title>
        <authorList>
            <person name="Spang A."/>
            <person name="Saw J.H."/>
            <person name="Jorgensen S.L."/>
            <person name="Zaremba-Niedzwiedzka K."/>
            <person name="Martijn J."/>
            <person name="Lind A.E."/>
            <person name="van Eijk R."/>
            <person name="Schleper C."/>
            <person name="Guy L."/>
            <person name="Ettema T.J."/>
        </authorList>
    </citation>
    <scope>NUCLEOTIDE SEQUENCE</scope>
</reference>
<gene>
    <name evidence="2" type="ORF">LCGC14_1132360</name>
</gene>